<keyword evidence="6" id="KW-1185">Reference proteome</keyword>
<feature type="signal peptide" evidence="4">
    <location>
        <begin position="1"/>
        <end position="23"/>
    </location>
</feature>
<keyword evidence="4" id="KW-0052">Apoplast</keyword>
<dbReference type="Pfam" id="PF03018">
    <property type="entry name" value="Dirigent"/>
    <property type="match status" value="1"/>
</dbReference>
<evidence type="ECO:0000256" key="1">
    <source>
        <dbReference type="ARBA" id="ARBA00010746"/>
    </source>
</evidence>
<dbReference type="PANTHER" id="PTHR21495">
    <property type="entry name" value="NUCLEOPORIN-RELATED"/>
    <property type="match status" value="1"/>
</dbReference>
<dbReference type="InterPro" id="IPR004265">
    <property type="entry name" value="Dirigent"/>
</dbReference>
<sequence length="182" mass="19774">MLSLTNNAVKLVIFTVLMVNTEAHTWAKTVKTGKTRSTTLQFYFHDTVSGKTPTVIPVAQPTHSTRYPSGFGMLMMADDPLTTGTDLKTKMVGRAQGLYGSACQDEVGLIMVLSYNFIDGPYNGSSISIMGRNSVMHPVREMPVVGGTGLFRMARGYALAHTFSFDLKTGDAIVGYNITIVH</sequence>
<evidence type="ECO:0000313" key="6">
    <source>
        <dbReference type="Proteomes" id="UP001443914"/>
    </source>
</evidence>
<dbReference type="Gene3D" id="2.40.480.10">
    <property type="entry name" value="Allene oxide cyclase-like"/>
    <property type="match status" value="1"/>
</dbReference>
<comment type="function">
    <text evidence="4">Dirigent proteins impart stereoselectivity on the phenoxy radical-coupling reaction, yielding optically active lignans from two molecules of coniferyl alcohol in the biosynthesis of lignans, flavonolignans, and alkaloids and thus plays a central role in plant secondary metabolism.</text>
</comment>
<evidence type="ECO:0000256" key="3">
    <source>
        <dbReference type="ARBA" id="ARBA00022525"/>
    </source>
</evidence>
<organism evidence="5 6">
    <name type="scientific">Saponaria officinalis</name>
    <name type="common">Common soapwort</name>
    <name type="synonym">Lychnis saponaria</name>
    <dbReference type="NCBI Taxonomy" id="3572"/>
    <lineage>
        <taxon>Eukaryota</taxon>
        <taxon>Viridiplantae</taxon>
        <taxon>Streptophyta</taxon>
        <taxon>Embryophyta</taxon>
        <taxon>Tracheophyta</taxon>
        <taxon>Spermatophyta</taxon>
        <taxon>Magnoliopsida</taxon>
        <taxon>eudicotyledons</taxon>
        <taxon>Gunneridae</taxon>
        <taxon>Pentapetalae</taxon>
        <taxon>Caryophyllales</taxon>
        <taxon>Caryophyllaceae</taxon>
        <taxon>Caryophylleae</taxon>
        <taxon>Saponaria</taxon>
    </lineage>
</organism>
<gene>
    <name evidence="5" type="ORF">RND81_09G155100</name>
</gene>
<evidence type="ECO:0000256" key="2">
    <source>
        <dbReference type="ARBA" id="ARBA00011738"/>
    </source>
</evidence>
<reference evidence="5" key="1">
    <citation type="submission" date="2024-03" db="EMBL/GenBank/DDBJ databases">
        <title>WGS assembly of Saponaria officinalis var. Norfolk2.</title>
        <authorList>
            <person name="Jenkins J."/>
            <person name="Shu S."/>
            <person name="Grimwood J."/>
            <person name="Barry K."/>
            <person name="Goodstein D."/>
            <person name="Schmutz J."/>
            <person name="Leebens-Mack J."/>
            <person name="Osbourn A."/>
        </authorList>
    </citation>
    <scope>NUCLEOTIDE SEQUENCE [LARGE SCALE GENOMIC DNA]</scope>
    <source>
        <strain evidence="5">JIC</strain>
    </source>
</reference>
<keyword evidence="4" id="KW-0732">Signal</keyword>
<dbReference type="InterPro" id="IPR044859">
    <property type="entry name" value="Allene_oxi_cyc_Dirigent"/>
</dbReference>
<dbReference type="Proteomes" id="UP001443914">
    <property type="component" value="Unassembled WGS sequence"/>
</dbReference>
<dbReference type="AlphaFoldDB" id="A0AAW1IMZ6"/>
<dbReference type="EMBL" id="JBDFQZ010000009">
    <property type="protein sequence ID" value="KAK9690801.1"/>
    <property type="molecule type" value="Genomic_DNA"/>
</dbReference>
<proteinExistence type="inferred from homology"/>
<dbReference type="GO" id="GO:0048046">
    <property type="term" value="C:apoplast"/>
    <property type="evidence" value="ECO:0007669"/>
    <property type="project" value="UniProtKB-SubCell"/>
</dbReference>
<protein>
    <recommendedName>
        <fullName evidence="4">Dirigent protein</fullName>
    </recommendedName>
</protein>
<comment type="caution">
    <text evidence="5">The sequence shown here is derived from an EMBL/GenBank/DDBJ whole genome shotgun (WGS) entry which is preliminary data.</text>
</comment>
<accession>A0AAW1IMZ6</accession>
<keyword evidence="3 4" id="KW-0964">Secreted</keyword>
<comment type="similarity">
    <text evidence="1 4">Belongs to the plant dirigent protein family.</text>
</comment>
<comment type="subcellular location">
    <subcellularLocation>
        <location evidence="4">Secreted</location>
        <location evidence="4">Extracellular space</location>
        <location evidence="4">Apoplast</location>
    </subcellularLocation>
</comment>
<dbReference type="GO" id="GO:0009699">
    <property type="term" value="P:phenylpropanoid biosynthetic process"/>
    <property type="evidence" value="ECO:0007669"/>
    <property type="project" value="UniProtKB-ARBA"/>
</dbReference>
<comment type="subunit">
    <text evidence="2 4">Homodimer.</text>
</comment>
<name>A0AAW1IMZ6_SAPOF</name>
<evidence type="ECO:0000256" key="4">
    <source>
        <dbReference type="RuleBase" id="RU363099"/>
    </source>
</evidence>
<feature type="chain" id="PRO_5043092092" description="Dirigent protein" evidence="4">
    <location>
        <begin position="24"/>
        <end position="182"/>
    </location>
</feature>
<evidence type="ECO:0000313" key="5">
    <source>
        <dbReference type="EMBL" id="KAK9690801.1"/>
    </source>
</evidence>